<accession>A0A2A8ZPW7</accession>
<organism evidence="1 2">
    <name type="scientific">Bacillus cereus</name>
    <dbReference type="NCBI Taxonomy" id="1396"/>
    <lineage>
        <taxon>Bacteria</taxon>
        <taxon>Bacillati</taxon>
        <taxon>Bacillota</taxon>
        <taxon>Bacilli</taxon>
        <taxon>Bacillales</taxon>
        <taxon>Bacillaceae</taxon>
        <taxon>Bacillus</taxon>
        <taxon>Bacillus cereus group</taxon>
    </lineage>
</organism>
<proteinExistence type="predicted"/>
<protein>
    <recommendedName>
        <fullName evidence="3">BclA C-terminal domain-containing protein</fullName>
    </recommendedName>
</protein>
<evidence type="ECO:0000313" key="1">
    <source>
        <dbReference type="EMBL" id="PFE06692.1"/>
    </source>
</evidence>
<dbReference type="Gene3D" id="2.60.120.40">
    <property type="match status" value="1"/>
</dbReference>
<dbReference type="EMBL" id="NTRR01000107">
    <property type="protein sequence ID" value="PFE06692.1"/>
    <property type="molecule type" value="Genomic_DNA"/>
</dbReference>
<comment type="caution">
    <text evidence="1">The sequence shown here is derived from an EMBL/GenBank/DDBJ whole genome shotgun (WGS) entry which is preliminary data.</text>
</comment>
<dbReference type="Proteomes" id="UP000220032">
    <property type="component" value="Unassembled WGS sequence"/>
</dbReference>
<evidence type="ECO:0000313" key="2">
    <source>
        <dbReference type="Proteomes" id="UP000220032"/>
    </source>
</evidence>
<name>A0A2A8ZPW7_BACCE</name>
<reference evidence="1 2" key="1">
    <citation type="submission" date="2017-09" db="EMBL/GenBank/DDBJ databases">
        <title>Large-scale bioinformatics analysis of Bacillus genomes uncovers conserved roles of natural products in bacterial physiology.</title>
        <authorList>
            <consortium name="Agbiome Team Llc"/>
            <person name="Bleich R.M."/>
            <person name="Grubbs K.J."/>
            <person name="Santa Maria K.C."/>
            <person name="Allen S.E."/>
            <person name="Farag S."/>
            <person name="Shank E.A."/>
            <person name="Bowers A."/>
        </authorList>
    </citation>
    <scope>NUCLEOTIDE SEQUENCE [LARGE SCALE GENOMIC DNA]</scope>
    <source>
        <strain evidence="1 2">AFS022681</strain>
    </source>
</reference>
<dbReference type="AlphaFoldDB" id="A0A2A8ZPW7"/>
<evidence type="ECO:0008006" key="3">
    <source>
        <dbReference type="Google" id="ProtNLM"/>
    </source>
</evidence>
<sequence length="181" mass="19728">MSERCKKCGHRHCNCRCYKECKTCVQKVVIEGAPSVFSPAFGNFYQTNFVTLVRNQPMPWNATGQTSGGVNLDSDGVTIHVTQAGAYYIDYYVSVNYSPNTPGGDRDLGLFINGVEVPNNQTRFGVSDYEADRNVCATVSGGSIVFIPANATVQLRNVLDEVIDTCDGRKLAASINLIKLS</sequence>
<dbReference type="RefSeq" id="WP_098344246.1">
    <property type="nucleotide sequence ID" value="NZ_JBHTUN010000001.1"/>
</dbReference>
<dbReference type="InterPro" id="IPR008983">
    <property type="entry name" value="Tumour_necrosis_fac-like_dom"/>
</dbReference>
<gene>
    <name evidence="1" type="ORF">CN307_32540</name>
</gene>